<evidence type="ECO:0000313" key="1">
    <source>
        <dbReference type="EMBL" id="MBE9193655.1"/>
    </source>
</evidence>
<accession>A0ABR9V062</accession>
<dbReference type="Proteomes" id="UP000651156">
    <property type="component" value="Unassembled WGS sequence"/>
</dbReference>
<evidence type="ECO:0000313" key="2">
    <source>
        <dbReference type="Proteomes" id="UP000651156"/>
    </source>
</evidence>
<dbReference type="Pfam" id="PF14076">
    <property type="entry name" value="DUF4258"/>
    <property type="match status" value="1"/>
</dbReference>
<dbReference type="EMBL" id="JADEWN010000118">
    <property type="protein sequence ID" value="MBE9193655.1"/>
    <property type="molecule type" value="Genomic_DNA"/>
</dbReference>
<keyword evidence="2" id="KW-1185">Reference proteome</keyword>
<dbReference type="InterPro" id="IPR025354">
    <property type="entry name" value="DUF4258"/>
</dbReference>
<proteinExistence type="predicted"/>
<organism evidence="1 2">
    <name type="scientific">Gloeocapsopsis crepidinum LEGE 06123</name>
    <dbReference type="NCBI Taxonomy" id="588587"/>
    <lineage>
        <taxon>Bacteria</taxon>
        <taxon>Bacillati</taxon>
        <taxon>Cyanobacteriota</taxon>
        <taxon>Cyanophyceae</taxon>
        <taxon>Oscillatoriophycideae</taxon>
        <taxon>Chroococcales</taxon>
        <taxon>Chroococcaceae</taxon>
        <taxon>Gloeocapsopsis</taxon>
    </lineage>
</organism>
<comment type="caution">
    <text evidence="1">The sequence shown here is derived from an EMBL/GenBank/DDBJ whole genome shotgun (WGS) entry which is preliminary data.</text>
</comment>
<sequence length="80" mass="9382">MNFALTTHAQEQLAKRKLPLFLLLTVIEHPQQEFEEDGVKVYQSQFNYNGKTQLFRVFVNDSVDPMLVITIYVTSKIDKY</sequence>
<gene>
    <name evidence="1" type="ORF">IQ230_25730</name>
</gene>
<reference evidence="1 2" key="1">
    <citation type="submission" date="2020-10" db="EMBL/GenBank/DDBJ databases">
        <authorList>
            <person name="Castelo-Branco R."/>
            <person name="Eusebio N."/>
            <person name="Adriana R."/>
            <person name="Vieira A."/>
            <person name="Brugerolle De Fraissinette N."/>
            <person name="Rezende De Castro R."/>
            <person name="Schneider M.P."/>
            <person name="Vasconcelos V."/>
            <person name="Leao P.N."/>
        </authorList>
    </citation>
    <scope>NUCLEOTIDE SEQUENCE [LARGE SCALE GENOMIC DNA]</scope>
    <source>
        <strain evidence="1 2">LEGE 06123</strain>
    </source>
</reference>
<dbReference type="RefSeq" id="WP_193935027.1">
    <property type="nucleotide sequence ID" value="NZ_CAWPMZ010000021.1"/>
</dbReference>
<name>A0ABR9V062_9CHRO</name>
<protein>
    <submittedName>
        <fullName evidence="1">DUF4258 domain-containing protein</fullName>
    </submittedName>
</protein>